<dbReference type="CDD" id="cd00093">
    <property type="entry name" value="HTH_XRE"/>
    <property type="match status" value="1"/>
</dbReference>
<protein>
    <submittedName>
        <fullName evidence="3">Helix-turn-helix transcriptional regulator</fullName>
    </submittedName>
</protein>
<reference evidence="4" key="1">
    <citation type="submission" date="2023-07" db="EMBL/GenBank/DDBJ databases">
        <title>Draft genome sequence of Agarivorans aestuarii strain ZMCS4, a CAZymes producing bacteria isolated from the marine brown algae Clodostephus spongiosus.</title>
        <authorList>
            <person name="Lorente B."/>
            <person name="Cabral C."/>
            <person name="Frias J."/>
            <person name="Faria J."/>
            <person name="Toubarro D."/>
        </authorList>
    </citation>
    <scope>NUCLEOTIDE SEQUENCE [LARGE SCALE GENOMIC DNA]</scope>
    <source>
        <strain evidence="4">ZMCS4</strain>
    </source>
</reference>
<comment type="caution">
    <text evidence="3">The sequence shown here is derived from an EMBL/GenBank/DDBJ whole genome shotgun (WGS) entry which is preliminary data.</text>
</comment>
<reference evidence="3 4" key="2">
    <citation type="submission" date="2023-12" db="EMBL/GenBank/DDBJ databases">
        <authorList>
            <consortium name="Cladostephus spongiosus"/>
            <person name="Lorente B."/>
            <person name="Cabral C."/>
            <person name="Frias J."/>
            <person name="Faria J."/>
            <person name="Toubarro D."/>
        </authorList>
    </citation>
    <scope>NUCLEOTIDE SEQUENCE [LARGE SCALE GENOMIC DNA]</scope>
    <source>
        <strain evidence="3 4">ZMCS4</strain>
    </source>
</reference>
<dbReference type="RefSeq" id="WP_329774863.1">
    <property type="nucleotide sequence ID" value="NZ_JAYDYW010000005.1"/>
</dbReference>
<dbReference type="Gene3D" id="1.10.260.40">
    <property type="entry name" value="lambda repressor-like DNA-binding domains"/>
    <property type="match status" value="1"/>
</dbReference>
<sequence length="129" mass="14438">MANTQIKKAKITSERVKPTKGRPEVDAAGRDLFLKQVTSGLLEGHLTQGQALKELRLKVLNLKQEQYASMVGVSRKVLSQIENDKGNFSFSIINKVFRPVGLQVGIIPRHQDVLRDALLTPSNKYKLKD</sequence>
<feature type="compositionally biased region" description="Basic and acidic residues" evidence="1">
    <location>
        <begin position="11"/>
        <end position="24"/>
    </location>
</feature>
<name>A0ABU7G2Q6_9ALTE</name>
<accession>A0ABU7G2Q6</accession>
<gene>
    <name evidence="3" type="ORF">SNR37_003031</name>
</gene>
<dbReference type="InterPro" id="IPR010982">
    <property type="entry name" value="Lambda_DNA-bd_dom_sf"/>
</dbReference>
<feature type="domain" description="HTH cro/C1-type" evidence="2">
    <location>
        <begin position="52"/>
        <end position="107"/>
    </location>
</feature>
<evidence type="ECO:0000256" key="1">
    <source>
        <dbReference type="SAM" id="MobiDB-lite"/>
    </source>
</evidence>
<dbReference type="Proteomes" id="UP001310248">
    <property type="component" value="Unassembled WGS sequence"/>
</dbReference>
<dbReference type="InterPro" id="IPR001387">
    <property type="entry name" value="Cro/C1-type_HTH"/>
</dbReference>
<keyword evidence="4" id="KW-1185">Reference proteome</keyword>
<feature type="region of interest" description="Disordered" evidence="1">
    <location>
        <begin position="1"/>
        <end position="24"/>
    </location>
</feature>
<dbReference type="Pfam" id="PF01381">
    <property type="entry name" value="HTH_3"/>
    <property type="match status" value="1"/>
</dbReference>
<dbReference type="PROSITE" id="PS50943">
    <property type="entry name" value="HTH_CROC1"/>
    <property type="match status" value="1"/>
</dbReference>
<dbReference type="SMART" id="SM00530">
    <property type="entry name" value="HTH_XRE"/>
    <property type="match status" value="1"/>
</dbReference>
<evidence type="ECO:0000313" key="4">
    <source>
        <dbReference type="Proteomes" id="UP001310248"/>
    </source>
</evidence>
<evidence type="ECO:0000259" key="2">
    <source>
        <dbReference type="PROSITE" id="PS50943"/>
    </source>
</evidence>
<organism evidence="3 4">
    <name type="scientific">Agarivorans aestuarii</name>
    <dbReference type="NCBI Taxonomy" id="1563703"/>
    <lineage>
        <taxon>Bacteria</taxon>
        <taxon>Pseudomonadati</taxon>
        <taxon>Pseudomonadota</taxon>
        <taxon>Gammaproteobacteria</taxon>
        <taxon>Alteromonadales</taxon>
        <taxon>Alteromonadaceae</taxon>
        <taxon>Agarivorans</taxon>
    </lineage>
</organism>
<dbReference type="EMBL" id="JAYDYW010000005">
    <property type="protein sequence ID" value="MEE1673605.1"/>
    <property type="molecule type" value="Genomic_DNA"/>
</dbReference>
<dbReference type="SUPFAM" id="SSF47413">
    <property type="entry name" value="lambda repressor-like DNA-binding domains"/>
    <property type="match status" value="1"/>
</dbReference>
<evidence type="ECO:0000313" key="3">
    <source>
        <dbReference type="EMBL" id="MEE1673605.1"/>
    </source>
</evidence>
<proteinExistence type="predicted"/>